<dbReference type="SUPFAM" id="SSF46785">
    <property type="entry name" value="Winged helix' DNA-binding domain"/>
    <property type="match status" value="1"/>
</dbReference>
<dbReference type="InterPro" id="IPR000847">
    <property type="entry name" value="LysR_HTH_N"/>
</dbReference>
<evidence type="ECO:0000313" key="6">
    <source>
        <dbReference type="EMBL" id="REF29529.1"/>
    </source>
</evidence>
<dbReference type="Pfam" id="PF00126">
    <property type="entry name" value="HTH_1"/>
    <property type="match status" value="1"/>
</dbReference>
<protein>
    <submittedName>
        <fullName evidence="6">DNA-binding transcriptional LysR family regulator</fullName>
    </submittedName>
</protein>
<evidence type="ECO:0000313" key="7">
    <source>
        <dbReference type="Proteomes" id="UP000256253"/>
    </source>
</evidence>
<dbReference type="InterPro" id="IPR036390">
    <property type="entry name" value="WH_DNA-bd_sf"/>
</dbReference>
<dbReference type="PANTHER" id="PTHR30346">
    <property type="entry name" value="TRANSCRIPTIONAL DUAL REGULATOR HCAR-RELATED"/>
    <property type="match status" value="1"/>
</dbReference>
<evidence type="ECO:0000256" key="2">
    <source>
        <dbReference type="ARBA" id="ARBA00023015"/>
    </source>
</evidence>
<gene>
    <name evidence="6" type="ORF">DFJ65_0480</name>
</gene>
<evidence type="ECO:0000256" key="1">
    <source>
        <dbReference type="ARBA" id="ARBA00009437"/>
    </source>
</evidence>
<dbReference type="EMBL" id="QTUA01000001">
    <property type="protein sequence ID" value="REF29529.1"/>
    <property type="molecule type" value="Genomic_DNA"/>
</dbReference>
<proteinExistence type="inferred from homology"/>
<feature type="domain" description="HTH lysR-type" evidence="5">
    <location>
        <begin position="2"/>
        <end position="59"/>
    </location>
</feature>
<keyword evidence="2" id="KW-0805">Transcription regulation</keyword>
<dbReference type="InterPro" id="IPR005119">
    <property type="entry name" value="LysR_subst-bd"/>
</dbReference>
<name>A0A3D9UJP0_9MICO</name>
<sequence>MVDVNRLRVFRAVVASGSVGAAATHLGYTPSAVSQHLSALAKETGLTLFEKSGRGIAPTAAGLELASRSEELMSSIARLDGEIDDLRSGRTQTLSVSTFASAAEEWMPDVASTVLAEFPDVVFTFRLNENGVAAAPTPPDIDIRTEVPEEGPTRMAGYERHVVSNDRYVVLLPAGHRLAGEREVKFADLADEPWIDDDPGETTCGGIVVRAARAAGITPRYVAYAGDHHGGIAFVAAGIGVTIVPGLAAGNLPPTVVKRPLVSPTPERRIVLFVHRQAMLKPAGRRVVELLTKKCAAVA</sequence>
<dbReference type="GO" id="GO:0032993">
    <property type="term" value="C:protein-DNA complex"/>
    <property type="evidence" value="ECO:0007669"/>
    <property type="project" value="TreeGrafter"/>
</dbReference>
<dbReference type="AlphaFoldDB" id="A0A3D9UJP0"/>
<comment type="similarity">
    <text evidence="1">Belongs to the LysR transcriptional regulatory family.</text>
</comment>
<dbReference type="Pfam" id="PF03466">
    <property type="entry name" value="LysR_substrate"/>
    <property type="match status" value="1"/>
</dbReference>
<dbReference type="PANTHER" id="PTHR30346:SF29">
    <property type="entry name" value="LYSR SUBSTRATE-BINDING"/>
    <property type="match status" value="1"/>
</dbReference>
<dbReference type="SUPFAM" id="SSF53850">
    <property type="entry name" value="Periplasmic binding protein-like II"/>
    <property type="match status" value="1"/>
</dbReference>
<organism evidence="6 7">
    <name type="scientific">Calidifontibacter indicus</name>
    <dbReference type="NCBI Taxonomy" id="419650"/>
    <lineage>
        <taxon>Bacteria</taxon>
        <taxon>Bacillati</taxon>
        <taxon>Actinomycetota</taxon>
        <taxon>Actinomycetes</taxon>
        <taxon>Micrococcales</taxon>
        <taxon>Dermacoccaceae</taxon>
        <taxon>Calidifontibacter</taxon>
    </lineage>
</organism>
<dbReference type="InterPro" id="IPR036388">
    <property type="entry name" value="WH-like_DNA-bd_sf"/>
</dbReference>
<reference evidence="6 7" key="1">
    <citation type="submission" date="2018-08" db="EMBL/GenBank/DDBJ databases">
        <title>Sequencing the genomes of 1000 actinobacteria strains.</title>
        <authorList>
            <person name="Klenk H.-P."/>
        </authorList>
    </citation>
    <scope>NUCLEOTIDE SEQUENCE [LARGE SCALE GENOMIC DNA]</scope>
    <source>
        <strain evidence="6 7">DSM 22967</strain>
    </source>
</reference>
<evidence type="ECO:0000259" key="5">
    <source>
        <dbReference type="PROSITE" id="PS50931"/>
    </source>
</evidence>
<dbReference type="PROSITE" id="PS50931">
    <property type="entry name" value="HTH_LYSR"/>
    <property type="match status" value="1"/>
</dbReference>
<dbReference type="OrthoDB" id="4131546at2"/>
<keyword evidence="7" id="KW-1185">Reference proteome</keyword>
<keyword evidence="4" id="KW-0804">Transcription</keyword>
<dbReference type="Proteomes" id="UP000256253">
    <property type="component" value="Unassembled WGS sequence"/>
</dbReference>
<dbReference type="Gene3D" id="3.40.190.10">
    <property type="entry name" value="Periplasmic binding protein-like II"/>
    <property type="match status" value="2"/>
</dbReference>
<dbReference type="RefSeq" id="WP_115921637.1">
    <property type="nucleotide sequence ID" value="NZ_QTUA01000001.1"/>
</dbReference>
<dbReference type="Gene3D" id="1.10.10.10">
    <property type="entry name" value="Winged helix-like DNA-binding domain superfamily/Winged helix DNA-binding domain"/>
    <property type="match status" value="1"/>
</dbReference>
<dbReference type="GO" id="GO:0003700">
    <property type="term" value="F:DNA-binding transcription factor activity"/>
    <property type="evidence" value="ECO:0007669"/>
    <property type="project" value="InterPro"/>
</dbReference>
<evidence type="ECO:0000256" key="3">
    <source>
        <dbReference type="ARBA" id="ARBA00023125"/>
    </source>
</evidence>
<accession>A0A3D9UJP0</accession>
<dbReference type="GO" id="GO:0003677">
    <property type="term" value="F:DNA binding"/>
    <property type="evidence" value="ECO:0007669"/>
    <property type="project" value="UniProtKB-KW"/>
</dbReference>
<evidence type="ECO:0000256" key="4">
    <source>
        <dbReference type="ARBA" id="ARBA00023163"/>
    </source>
</evidence>
<comment type="caution">
    <text evidence="6">The sequence shown here is derived from an EMBL/GenBank/DDBJ whole genome shotgun (WGS) entry which is preliminary data.</text>
</comment>
<keyword evidence="3 6" id="KW-0238">DNA-binding</keyword>